<evidence type="ECO:0000256" key="1">
    <source>
        <dbReference type="ARBA" id="ARBA00022729"/>
    </source>
</evidence>
<organism evidence="5 6">
    <name type="scientific">Theropithecus gelada</name>
    <name type="common">Gelada baboon</name>
    <dbReference type="NCBI Taxonomy" id="9565"/>
    <lineage>
        <taxon>Eukaryota</taxon>
        <taxon>Metazoa</taxon>
        <taxon>Chordata</taxon>
        <taxon>Craniata</taxon>
        <taxon>Vertebrata</taxon>
        <taxon>Euteleostomi</taxon>
        <taxon>Mammalia</taxon>
        <taxon>Eutheria</taxon>
        <taxon>Euarchontoglires</taxon>
        <taxon>Primates</taxon>
        <taxon>Haplorrhini</taxon>
        <taxon>Catarrhini</taxon>
        <taxon>Cercopithecidae</taxon>
        <taxon>Cercopithecinae</taxon>
        <taxon>Theropithecus</taxon>
    </lineage>
</organism>
<dbReference type="GO" id="GO:0030368">
    <property type="term" value="F:interleukin-17 receptor activity"/>
    <property type="evidence" value="ECO:0007669"/>
    <property type="project" value="InterPro"/>
</dbReference>
<dbReference type="PANTHER" id="PTHR15583">
    <property type="entry name" value="INTERLEUKIN-17 RECEPTOR"/>
    <property type="match status" value="1"/>
</dbReference>
<feature type="domain" description="Interleukin-17 receptor C/E N-terminal" evidence="4">
    <location>
        <begin position="148"/>
        <end position="185"/>
    </location>
</feature>
<protein>
    <recommendedName>
        <fullName evidence="4">Interleukin-17 receptor C/E N-terminal domain-containing protein</fullName>
    </recommendedName>
</protein>
<evidence type="ECO:0000256" key="2">
    <source>
        <dbReference type="SAM" id="MobiDB-lite"/>
    </source>
</evidence>
<name>A0A8D2FMX8_THEGE</name>
<evidence type="ECO:0000313" key="5">
    <source>
        <dbReference type="Ensembl" id="ENSTGEP00000021898.1"/>
    </source>
</evidence>
<dbReference type="Proteomes" id="UP000694411">
    <property type="component" value="Unassembled WGS sequence"/>
</dbReference>
<dbReference type="PANTHER" id="PTHR15583:SF12">
    <property type="entry name" value="INTERLEUKIN-17 RECEPTOR C"/>
    <property type="match status" value="1"/>
</dbReference>
<dbReference type="AlphaFoldDB" id="A0A8D2FMX8"/>
<evidence type="ECO:0000256" key="3">
    <source>
        <dbReference type="SAM" id="SignalP"/>
    </source>
</evidence>
<evidence type="ECO:0000259" key="4">
    <source>
        <dbReference type="Pfam" id="PF15037"/>
    </source>
</evidence>
<reference evidence="5" key="1">
    <citation type="submission" date="2025-08" db="UniProtKB">
        <authorList>
            <consortium name="Ensembl"/>
        </authorList>
    </citation>
    <scope>IDENTIFICATION</scope>
</reference>
<keyword evidence="6" id="KW-1185">Reference proteome</keyword>
<feature type="chain" id="PRO_5034534990" description="Interleukin-17 receptor C/E N-terminal domain-containing protein" evidence="3">
    <location>
        <begin position="21"/>
        <end position="195"/>
    </location>
</feature>
<feature type="signal peptide" evidence="3">
    <location>
        <begin position="1"/>
        <end position="20"/>
    </location>
</feature>
<proteinExistence type="predicted"/>
<evidence type="ECO:0000313" key="6">
    <source>
        <dbReference type="Proteomes" id="UP000694411"/>
    </source>
</evidence>
<sequence>MPVTWFLLSLALGRSPIVLSLERLVGPQDATHCSPGLSCHLWDSDILCLPGDIVPAPGPVLAPTHLQTELVLRCRKETYCDLCVRVAVHLAVHGHWEEPEDEEKFGGAADSGVEEPRNGEENLAGPSAPCQGLACHSWDSPTPALLPTASLQAQVVLSFQAYPTARCVLLEVQVPAAFVQFGQSVVCKIIIIITF</sequence>
<dbReference type="InterPro" id="IPR027841">
    <property type="entry name" value="IL-17_rcpt_C/E_N"/>
</dbReference>
<dbReference type="Pfam" id="PF15037">
    <property type="entry name" value="IL17_R_N"/>
    <property type="match status" value="2"/>
</dbReference>
<dbReference type="InterPro" id="IPR039465">
    <property type="entry name" value="IL-17_rcpt-like"/>
</dbReference>
<dbReference type="Ensembl" id="ENSTGET00000026121.1">
    <property type="protein sequence ID" value="ENSTGEP00000021898.1"/>
    <property type="gene ID" value="ENSTGEG00000017698.1"/>
</dbReference>
<keyword evidence="1 3" id="KW-0732">Signal</keyword>
<accession>A0A8D2FMX8</accession>
<feature type="region of interest" description="Disordered" evidence="2">
    <location>
        <begin position="101"/>
        <end position="124"/>
    </location>
</feature>
<reference evidence="5" key="2">
    <citation type="submission" date="2025-09" db="UniProtKB">
        <authorList>
            <consortium name="Ensembl"/>
        </authorList>
    </citation>
    <scope>IDENTIFICATION</scope>
</reference>
<feature type="domain" description="Interleukin-17 receptor C/E N-terminal" evidence="4">
    <location>
        <begin position="71"/>
        <end position="118"/>
    </location>
</feature>